<organism evidence="2 3">
    <name type="scientific">Colletotrichum navitas</name>
    <dbReference type="NCBI Taxonomy" id="681940"/>
    <lineage>
        <taxon>Eukaryota</taxon>
        <taxon>Fungi</taxon>
        <taxon>Dikarya</taxon>
        <taxon>Ascomycota</taxon>
        <taxon>Pezizomycotina</taxon>
        <taxon>Sordariomycetes</taxon>
        <taxon>Hypocreomycetidae</taxon>
        <taxon>Glomerellales</taxon>
        <taxon>Glomerellaceae</taxon>
        <taxon>Colletotrichum</taxon>
        <taxon>Colletotrichum graminicola species complex</taxon>
    </lineage>
</organism>
<feature type="signal peptide" evidence="1">
    <location>
        <begin position="1"/>
        <end position="20"/>
    </location>
</feature>
<accession>A0AAD8UYV9</accession>
<feature type="chain" id="PRO_5042017555" evidence="1">
    <location>
        <begin position="21"/>
        <end position="165"/>
    </location>
</feature>
<evidence type="ECO:0000313" key="2">
    <source>
        <dbReference type="EMBL" id="KAK1566435.1"/>
    </source>
</evidence>
<reference evidence="2" key="1">
    <citation type="submission" date="2021-06" db="EMBL/GenBank/DDBJ databases">
        <title>Comparative genomics, transcriptomics and evolutionary studies reveal genomic signatures of adaptation to plant cell wall in hemibiotrophic fungi.</title>
        <authorList>
            <consortium name="DOE Joint Genome Institute"/>
            <person name="Baroncelli R."/>
            <person name="Diaz J.F."/>
            <person name="Benocci T."/>
            <person name="Peng M."/>
            <person name="Battaglia E."/>
            <person name="Haridas S."/>
            <person name="Andreopoulos W."/>
            <person name="Labutti K."/>
            <person name="Pangilinan J."/>
            <person name="Floch G.L."/>
            <person name="Makela M.R."/>
            <person name="Henrissat B."/>
            <person name="Grigoriev I.V."/>
            <person name="Crouch J.A."/>
            <person name="De Vries R.P."/>
            <person name="Sukno S.A."/>
            <person name="Thon M.R."/>
        </authorList>
    </citation>
    <scope>NUCLEOTIDE SEQUENCE</scope>
    <source>
        <strain evidence="2">CBS 125086</strain>
    </source>
</reference>
<comment type="caution">
    <text evidence="2">The sequence shown here is derived from an EMBL/GenBank/DDBJ whole genome shotgun (WGS) entry which is preliminary data.</text>
</comment>
<dbReference type="GeneID" id="85444670"/>
<evidence type="ECO:0000256" key="1">
    <source>
        <dbReference type="SAM" id="SignalP"/>
    </source>
</evidence>
<dbReference type="Proteomes" id="UP001230504">
    <property type="component" value="Unassembled WGS sequence"/>
</dbReference>
<dbReference type="AlphaFoldDB" id="A0AAD8UYV9"/>
<keyword evidence="3" id="KW-1185">Reference proteome</keyword>
<protein>
    <submittedName>
        <fullName evidence="2">Uncharacterized protein</fullName>
    </submittedName>
</protein>
<evidence type="ECO:0000313" key="3">
    <source>
        <dbReference type="Proteomes" id="UP001230504"/>
    </source>
</evidence>
<name>A0AAD8UYV9_9PEZI</name>
<dbReference type="EMBL" id="JAHLJV010000139">
    <property type="protein sequence ID" value="KAK1566435.1"/>
    <property type="molecule type" value="Genomic_DNA"/>
</dbReference>
<sequence length="165" mass="18974">MKHFSLVLLSLLALILLAEAGYIWCYCLHNGFYVNTPTLEVCDSITGTERMNDPGEEFCYLGDSEAKMRRFYRQPDTRSNQLSHMSDHDAKRKAGNGVLIYAGQHPNWLGYDSLHALEKNPNYKEIYFRSKLYYLDLSRPSALLKLTSFKAKVKLVFAINPKLKT</sequence>
<gene>
    <name evidence="2" type="ORF">LY79DRAFT_584790</name>
</gene>
<proteinExistence type="predicted"/>
<keyword evidence="1" id="KW-0732">Signal</keyword>
<dbReference type="RefSeq" id="XP_060407597.1">
    <property type="nucleotide sequence ID" value="XM_060560430.1"/>
</dbReference>